<evidence type="ECO:0000256" key="1">
    <source>
        <dbReference type="ARBA" id="ARBA00001933"/>
    </source>
</evidence>
<comment type="cofactor">
    <cofactor evidence="1">
        <name>pyridoxal 5'-phosphate</name>
        <dbReference type="ChEBI" id="CHEBI:597326"/>
    </cofactor>
</comment>
<dbReference type="Proteomes" id="UP000178170">
    <property type="component" value="Unassembled WGS sequence"/>
</dbReference>
<dbReference type="InterPro" id="IPR000653">
    <property type="entry name" value="DegT/StrS_aminotransferase"/>
</dbReference>
<evidence type="ECO:0000313" key="5">
    <source>
        <dbReference type="EMBL" id="OHA64818.1"/>
    </source>
</evidence>
<sequence>MKIEKQLRKEILKLTKEFYKARKQQDIFVPGQTQISYGGRVYNEKEMMNLVDAALDFWLSAGRFAEQFEKEFAAFLGVKYCLLTNSGSSANLLAVSALTSPKLGARRLKPGDEVITTACGFPTTLNPIVQNNLVPVFLDVELDTYNIKVGDIEKALSPKTKAIFVANGLGNPANLRELGRIAKKHKIWFIEDNCDAIGSKYQGKYTGTFGDIATCSFYASHDMTMGEGGAVLTSNETLKKIVASFRDWGREFDEPGMQKKRFSSKVGELPFGYDRRYIFSHIGYNLKITDLQPAIGLAQLEKLPSFGEARKKNFATLKKALEPYSEFLAFPRQEKGVDPCWFGFPILVKPGAPFTRKEMVEFLEDRKVMTRMFLGGNLLKQPAYKNIKYRVFDSLRNTDVIMENLLWIGVYPGITQQKRTYMINVVTEFLKKHA</sequence>
<evidence type="ECO:0000313" key="6">
    <source>
        <dbReference type="Proteomes" id="UP000178170"/>
    </source>
</evidence>
<keyword evidence="2 4" id="KW-0663">Pyridoxal phosphate</keyword>
<dbReference type="InterPro" id="IPR015424">
    <property type="entry name" value="PyrdxlP-dep_Trfase"/>
</dbReference>
<dbReference type="InterPro" id="IPR015422">
    <property type="entry name" value="PyrdxlP-dep_Trfase_small"/>
</dbReference>
<dbReference type="GO" id="GO:0000271">
    <property type="term" value="P:polysaccharide biosynthetic process"/>
    <property type="evidence" value="ECO:0007669"/>
    <property type="project" value="TreeGrafter"/>
</dbReference>
<name>A0A1G2QWQ1_9BACT</name>
<dbReference type="Pfam" id="PF01041">
    <property type="entry name" value="DegT_DnrJ_EryC1"/>
    <property type="match status" value="1"/>
</dbReference>
<evidence type="ECO:0000256" key="4">
    <source>
        <dbReference type="RuleBase" id="RU004508"/>
    </source>
</evidence>
<gene>
    <name evidence="5" type="ORF">A2843_00795</name>
</gene>
<dbReference type="InterPro" id="IPR015421">
    <property type="entry name" value="PyrdxlP-dep_Trfase_major"/>
</dbReference>
<comment type="similarity">
    <text evidence="3 4">Belongs to the DegT/DnrJ/EryC1 family.</text>
</comment>
<dbReference type="FunFam" id="3.40.640.10:FF:000079">
    <property type="entry name" value="LPS biosynthesis protein"/>
    <property type="match status" value="1"/>
</dbReference>
<dbReference type="Gene3D" id="3.90.1150.10">
    <property type="entry name" value="Aspartate Aminotransferase, domain 1"/>
    <property type="match status" value="1"/>
</dbReference>
<organism evidence="5 6">
    <name type="scientific">Candidatus Wildermuthbacteria bacterium RIFCSPHIGHO2_01_FULL_48_27b</name>
    <dbReference type="NCBI Taxonomy" id="1802447"/>
    <lineage>
        <taxon>Bacteria</taxon>
        <taxon>Candidatus Wildermuthiibacteriota</taxon>
    </lineage>
</organism>
<dbReference type="GO" id="GO:0008483">
    <property type="term" value="F:transaminase activity"/>
    <property type="evidence" value="ECO:0007669"/>
    <property type="project" value="TreeGrafter"/>
</dbReference>
<dbReference type="EMBL" id="MHTS01000007">
    <property type="protein sequence ID" value="OHA64818.1"/>
    <property type="molecule type" value="Genomic_DNA"/>
</dbReference>
<comment type="caution">
    <text evidence="5">The sequence shown here is derived from an EMBL/GenBank/DDBJ whole genome shotgun (WGS) entry which is preliminary data.</text>
</comment>
<dbReference type="SUPFAM" id="SSF53383">
    <property type="entry name" value="PLP-dependent transferases"/>
    <property type="match status" value="1"/>
</dbReference>
<protein>
    <submittedName>
        <fullName evidence="5">Lipopolysaccharide biosynthesis protein RfbH</fullName>
    </submittedName>
</protein>
<dbReference type="CDD" id="cd00616">
    <property type="entry name" value="AHBA_syn"/>
    <property type="match status" value="1"/>
</dbReference>
<dbReference type="PANTHER" id="PTHR30244">
    <property type="entry name" value="TRANSAMINASE"/>
    <property type="match status" value="1"/>
</dbReference>
<dbReference type="NCBIfam" id="NF011936">
    <property type="entry name" value="PRK15407.1"/>
    <property type="match status" value="1"/>
</dbReference>
<evidence type="ECO:0000256" key="3">
    <source>
        <dbReference type="ARBA" id="ARBA00037999"/>
    </source>
</evidence>
<dbReference type="PANTHER" id="PTHR30244:SF34">
    <property type="entry name" value="DTDP-4-AMINO-4,6-DIDEOXYGALACTOSE TRANSAMINASE"/>
    <property type="match status" value="1"/>
</dbReference>
<dbReference type="AlphaFoldDB" id="A0A1G2QWQ1"/>
<evidence type="ECO:0000256" key="2">
    <source>
        <dbReference type="ARBA" id="ARBA00022898"/>
    </source>
</evidence>
<dbReference type="PIRSF" id="PIRSF000390">
    <property type="entry name" value="PLP_StrS"/>
    <property type="match status" value="1"/>
</dbReference>
<proteinExistence type="inferred from homology"/>
<dbReference type="Gene3D" id="3.40.640.10">
    <property type="entry name" value="Type I PLP-dependent aspartate aminotransferase-like (Major domain)"/>
    <property type="match status" value="1"/>
</dbReference>
<dbReference type="GO" id="GO:0030170">
    <property type="term" value="F:pyridoxal phosphate binding"/>
    <property type="evidence" value="ECO:0007669"/>
    <property type="project" value="TreeGrafter"/>
</dbReference>
<accession>A0A1G2QWQ1</accession>
<reference evidence="5 6" key="1">
    <citation type="journal article" date="2016" name="Nat. Commun.">
        <title>Thousands of microbial genomes shed light on interconnected biogeochemical processes in an aquifer system.</title>
        <authorList>
            <person name="Anantharaman K."/>
            <person name="Brown C.T."/>
            <person name="Hug L.A."/>
            <person name="Sharon I."/>
            <person name="Castelle C.J."/>
            <person name="Probst A.J."/>
            <person name="Thomas B.C."/>
            <person name="Singh A."/>
            <person name="Wilkins M.J."/>
            <person name="Karaoz U."/>
            <person name="Brodie E.L."/>
            <person name="Williams K.H."/>
            <person name="Hubbard S.S."/>
            <person name="Banfield J.F."/>
        </authorList>
    </citation>
    <scope>NUCLEOTIDE SEQUENCE [LARGE SCALE GENOMIC DNA]</scope>
</reference>